<dbReference type="PANTHER" id="PTHR46830">
    <property type="entry name" value="TRANSFERASE, PUTATIVE-RELATED"/>
    <property type="match status" value="1"/>
</dbReference>
<dbReference type="InterPro" id="IPR007577">
    <property type="entry name" value="GlycoTrfase_DXD_sugar-bd_CS"/>
</dbReference>
<reference evidence="1" key="1">
    <citation type="submission" date="2022-03" db="EMBL/GenBank/DDBJ databases">
        <authorList>
            <person name="Martin C."/>
        </authorList>
    </citation>
    <scope>NUCLEOTIDE SEQUENCE</scope>
</reference>
<evidence type="ECO:0000313" key="1">
    <source>
        <dbReference type="EMBL" id="CAH1777223.1"/>
    </source>
</evidence>
<dbReference type="PANTHER" id="PTHR46830:SF2">
    <property type="entry name" value="ALPHA-1,4-N-ACETYLGLUCOSAMINYLTRANSFERASE"/>
    <property type="match status" value="1"/>
</dbReference>
<dbReference type="OrthoDB" id="6150660at2759"/>
<name>A0A8J1TGV8_OWEFU</name>
<organism evidence="1 2">
    <name type="scientific">Owenia fusiformis</name>
    <name type="common">Polychaete worm</name>
    <dbReference type="NCBI Taxonomy" id="6347"/>
    <lineage>
        <taxon>Eukaryota</taxon>
        <taxon>Metazoa</taxon>
        <taxon>Spiralia</taxon>
        <taxon>Lophotrochozoa</taxon>
        <taxon>Annelida</taxon>
        <taxon>Polychaeta</taxon>
        <taxon>Sedentaria</taxon>
        <taxon>Canalipalpata</taxon>
        <taxon>Sabellida</taxon>
        <taxon>Oweniida</taxon>
        <taxon>Oweniidae</taxon>
        <taxon>Owenia</taxon>
    </lineage>
</organism>
<dbReference type="SUPFAM" id="SSF53448">
    <property type="entry name" value="Nucleotide-diphospho-sugar transferases"/>
    <property type="match status" value="1"/>
</dbReference>
<comment type="caution">
    <text evidence="1">The sequence shown here is derived from an EMBL/GenBank/DDBJ whole genome shotgun (WGS) entry which is preliminary data.</text>
</comment>
<sequence length="319" mass="37111">FLSISSIMKAAQCLFVILVISTCIYIYNTFSFTQSRNVQMDDECQTYQKNKISRNSGFDQINTTENFQYKVPNIVHYIWYARKPIEWKFTQYLSVLSASKFIKPSKIMFHTNCTPIGHYWNRTTEIPNLEIIQRSPTSELFGVKVLFFYMTSPSDIDRLLILNTTGGIYLDMDVITLKSFDPLRVYPFTMGSESLTTKVGLNGGIILSEPGSKFLKIWINNYVDDQRSQWAYNSGRMADKLATRFPEDIHIEMTSLNRPSYLEVDQIFVKKYNWHNNYAIHLLVRLWKKHIPLETEINSSDTTFGEISRMVMHGSTDIL</sequence>
<keyword evidence="2" id="KW-1185">Reference proteome</keyword>
<protein>
    <submittedName>
        <fullName evidence="1">Uncharacterized protein</fullName>
    </submittedName>
</protein>
<gene>
    <name evidence="1" type="ORF">OFUS_LOCUS4286</name>
</gene>
<feature type="non-terminal residue" evidence="1">
    <location>
        <position position="1"/>
    </location>
</feature>
<accession>A0A8J1TGV8</accession>
<dbReference type="EMBL" id="CAIIXF020000002">
    <property type="protein sequence ID" value="CAH1777223.1"/>
    <property type="molecule type" value="Genomic_DNA"/>
</dbReference>
<dbReference type="Proteomes" id="UP000749559">
    <property type="component" value="Unassembled WGS sequence"/>
</dbReference>
<evidence type="ECO:0000313" key="2">
    <source>
        <dbReference type="Proteomes" id="UP000749559"/>
    </source>
</evidence>
<dbReference type="InterPro" id="IPR029044">
    <property type="entry name" value="Nucleotide-diphossugar_trans"/>
</dbReference>
<dbReference type="Gene3D" id="3.90.550.20">
    <property type="match status" value="1"/>
</dbReference>
<proteinExistence type="predicted"/>
<dbReference type="AlphaFoldDB" id="A0A8J1TGV8"/>
<dbReference type="Pfam" id="PF04488">
    <property type="entry name" value="Gly_transf_sug"/>
    <property type="match status" value="1"/>
</dbReference>